<keyword evidence="2" id="KW-0813">Transport</keyword>
<dbReference type="EMBL" id="JACRSZ010000015">
    <property type="protein sequence ID" value="MBC8574064.1"/>
    <property type="molecule type" value="Genomic_DNA"/>
</dbReference>
<name>A0ABR7NCK4_9FIRM</name>
<feature type="transmembrane region" description="Helical" evidence="9">
    <location>
        <begin position="88"/>
        <end position="110"/>
    </location>
</feature>
<keyword evidence="7 9" id="KW-0472">Membrane</keyword>
<keyword evidence="12" id="KW-1185">Reference proteome</keyword>
<keyword evidence="6 9" id="KW-1133">Transmembrane helix</keyword>
<feature type="transmembrane region" description="Helical" evidence="9">
    <location>
        <begin position="50"/>
        <end position="67"/>
    </location>
</feature>
<feature type="transmembrane region" description="Helical" evidence="9">
    <location>
        <begin position="14"/>
        <end position="38"/>
    </location>
</feature>
<evidence type="ECO:0000256" key="8">
    <source>
        <dbReference type="ARBA" id="ARBA00038436"/>
    </source>
</evidence>
<dbReference type="InterPro" id="IPR055348">
    <property type="entry name" value="DctQ"/>
</dbReference>
<evidence type="ECO:0000256" key="1">
    <source>
        <dbReference type="ARBA" id="ARBA00004429"/>
    </source>
</evidence>
<proteinExistence type="inferred from homology"/>
<accession>A0ABR7NCK4</accession>
<evidence type="ECO:0000256" key="9">
    <source>
        <dbReference type="SAM" id="Phobius"/>
    </source>
</evidence>
<sequence length="162" mass="17957">MEVIKKISSAIDKAITVICIILMAAMTVIVLIQVSTRFLPVRNPNWTEELSRYLMIYIAYLGASTGIKEWSNVGVDFIITRLPGIGRYILNIIIRLAILVFWCLALYLSMQVFPKTGLFQKSASMGFPLLYAQCSIIIGSCLCIIQGICQIITYIAGGVKNA</sequence>
<keyword evidence="4" id="KW-0997">Cell inner membrane</keyword>
<evidence type="ECO:0000256" key="6">
    <source>
        <dbReference type="ARBA" id="ARBA00022989"/>
    </source>
</evidence>
<evidence type="ECO:0000256" key="2">
    <source>
        <dbReference type="ARBA" id="ARBA00022448"/>
    </source>
</evidence>
<evidence type="ECO:0000313" key="12">
    <source>
        <dbReference type="Proteomes" id="UP000657421"/>
    </source>
</evidence>
<dbReference type="Pfam" id="PF04290">
    <property type="entry name" value="DctQ"/>
    <property type="match status" value="1"/>
</dbReference>
<evidence type="ECO:0000256" key="5">
    <source>
        <dbReference type="ARBA" id="ARBA00022692"/>
    </source>
</evidence>
<dbReference type="InterPro" id="IPR007387">
    <property type="entry name" value="TRAP_DctQ"/>
</dbReference>
<feature type="domain" description="Tripartite ATP-independent periplasmic transporters DctQ component" evidence="10">
    <location>
        <begin position="26"/>
        <end position="153"/>
    </location>
</feature>
<dbReference type="PANTHER" id="PTHR35011:SF2">
    <property type="entry name" value="2,3-DIKETO-L-GULONATE TRAP TRANSPORTER SMALL PERMEASE PROTEIN YIAM"/>
    <property type="match status" value="1"/>
</dbReference>
<evidence type="ECO:0000313" key="11">
    <source>
        <dbReference type="EMBL" id="MBC8574064.1"/>
    </source>
</evidence>
<comment type="subcellular location">
    <subcellularLocation>
        <location evidence="1">Cell inner membrane</location>
        <topology evidence="1">Multi-pass membrane protein</topology>
    </subcellularLocation>
</comment>
<evidence type="ECO:0000256" key="7">
    <source>
        <dbReference type="ARBA" id="ARBA00023136"/>
    </source>
</evidence>
<protein>
    <submittedName>
        <fullName evidence="11">TRAP transporter small permease</fullName>
    </submittedName>
</protein>
<evidence type="ECO:0000259" key="10">
    <source>
        <dbReference type="Pfam" id="PF04290"/>
    </source>
</evidence>
<reference evidence="11 12" key="1">
    <citation type="submission" date="2020-08" db="EMBL/GenBank/DDBJ databases">
        <title>Genome public.</title>
        <authorList>
            <person name="Liu C."/>
            <person name="Sun Q."/>
        </authorList>
    </citation>
    <scope>NUCLEOTIDE SEQUENCE [LARGE SCALE GENOMIC DNA]</scope>
    <source>
        <strain evidence="11 12">NSJ-46</strain>
    </source>
</reference>
<keyword evidence="3" id="KW-1003">Cell membrane</keyword>
<gene>
    <name evidence="11" type="ORF">H8716_13385</name>
</gene>
<evidence type="ECO:0000256" key="3">
    <source>
        <dbReference type="ARBA" id="ARBA00022475"/>
    </source>
</evidence>
<evidence type="ECO:0000256" key="4">
    <source>
        <dbReference type="ARBA" id="ARBA00022519"/>
    </source>
</evidence>
<dbReference type="Proteomes" id="UP000657421">
    <property type="component" value="Unassembled WGS sequence"/>
</dbReference>
<dbReference type="PANTHER" id="PTHR35011">
    <property type="entry name" value="2,3-DIKETO-L-GULONATE TRAP TRANSPORTER SMALL PERMEASE PROTEIN YIAM"/>
    <property type="match status" value="1"/>
</dbReference>
<feature type="transmembrane region" description="Helical" evidence="9">
    <location>
        <begin position="130"/>
        <end position="156"/>
    </location>
</feature>
<dbReference type="RefSeq" id="WP_249309556.1">
    <property type="nucleotide sequence ID" value="NZ_JACRSZ010000015.1"/>
</dbReference>
<comment type="caution">
    <text evidence="11">The sequence shown here is derived from an EMBL/GenBank/DDBJ whole genome shotgun (WGS) entry which is preliminary data.</text>
</comment>
<organism evidence="11 12">
    <name type="scientific">Jingyaoa shaoxingensis</name>
    <dbReference type="NCBI Taxonomy" id="2763671"/>
    <lineage>
        <taxon>Bacteria</taxon>
        <taxon>Bacillati</taxon>
        <taxon>Bacillota</taxon>
        <taxon>Clostridia</taxon>
        <taxon>Lachnospirales</taxon>
        <taxon>Lachnospiraceae</taxon>
        <taxon>Jingyaoa</taxon>
    </lineage>
</organism>
<keyword evidence="5 9" id="KW-0812">Transmembrane</keyword>
<comment type="similarity">
    <text evidence="8">Belongs to the TRAP transporter small permease family.</text>
</comment>